<reference evidence="3" key="1">
    <citation type="journal article" date="2022" name="Int. J. Mol. Sci.">
        <title>Draft Genome of Tanacetum Coccineum: Genomic Comparison of Closely Related Tanacetum-Family Plants.</title>
        <authorList>
            <person name="Yamashiro T."/>
            <person name="Shiraishi A."/>
            <person name="Nakayama K."/>
            <person name="Satake H."/>
        </authorList>
    </citation>
    <scope>NUCLEOTIDE SEQUENCE</scope>
</reference>
<feature type="compositionally biased region" description="Basic and acidic residues" evidence="1">
    <location>
        <begin position="405"/>
        <end position="419"/>
    </location>
</feature>
<evidence type="ECO:0000256" key="1">
    <source>
        <dbReference type="SAM" id="MobiDB-lite"/>
    </source>
</evidence>
<dbReference type="CDD" id="cd04481">
    <property type="entry name" value="RPA1_DBD_B_like"/>
    <property type="match status" value="1"/>
</dbReference>
<gene>
    <name evidence="3" type="ORF">Tco_1019181</name>
</gene>
<dbReference type="SUPFAM" id="SSF50249">
    <property type="entry name" value="Nucleic acid-binding proteins"/>
    <property type="match status" value="3"/>
</dbReference>
<dbReference type="InterPro" id="IPR013955">
    <property type="entry name" value="Rep_factor-A_C"/>
</dbReference>
<evidence type="ECO:0000259" key="2">
    <source>
        <dbReference type="Pfam" id="PF08646"/>
    </source>
</evidence>
<protein>
    <submittedName>
        <fullName evidence="3">Replication protein A 70 kDa DNA-binding subunit B</fullName>
    </submittedName>
</protein>
<dbReference type="Gene3D" id="2.40.50.140">
    <property type="entry name" value="Nucleic acid-binding proteins"/>
    <property type="match status" value="2"/>
</dbReference>
<name>A0ABQ5FWE1_9ASTR</name>
<feature type="compositionally biased region" description="Polar residues" evidence="1">
    <location>
        <begin position="394"/>
        <end position="404"/>
    </location>
</feature>
<dbReference type="PANTHER" id="PTHR47165:SF4">
    <property type="entry name" value="OS03G0429900 PROTEIN"/>
    <property type="match status" value="1"/>
</dbReference>
<evidence type="ECO:0000313" key="4">
    <source>
        <dbReference type="Proteomes" id="UP001151760"/>
    </source>
</evidence>
<keyword evidence="3" id="KW-0238">DNA-binding</keyword>
<evidence type="ECO:0000313" key="3">
    <source>
        <dbReference type="EMBL" id="GJT67701.1"/>
    </source>
</evidence>
<feature type="compositionally biased region" description="Basic and acidic residues" evidence="1">
    <location>
        <begin position="436"/>
        <end position="446"/>
    </location>
</feature>
<feature type="region of interest" description="Disordered" evidence="1">
    <location>
        <begin position="393"/>
        <end position="446"/>
    </location>
</feature>
<sequence length="446" mass="50310">MQATVRMALVNQFKERLKEGSAVTLEGYILGEIQPKFRMVKKALRLSFLSSTKVEPCPDFSGSFYDVIGHVTACEDLDMYDKNGKSGKKKPLTLVDHEGNKLQCTLWSAFAQEFNDFLNTCADHGKIILVLQLVMMKIWDGKMCVQNGYNATKLFLFDATQPIVEEEFQDVKEYSSMLLAREDVEMLENTATRISANSKNSTKETFIGKNPPRNIVELLDVAQGVTSVIVGTIIAIHEEEGWWYIDCRSCKKKVIREKEIIDLETDMPKKSVSGKDDWWCTKYNVVPTIKTMFRLQVRVQDETGTMSLTLWNDEVQAVVDSSAYQLCEKYAKYAFKVSIDEYNVMKLLPVFTVLRLSDDPEILASIQLSMDTEATSSALPNIILLDLESKTDENTTPVSTQKNNVVDHVEQQHASDGKNKRAAKNDIGNESSNAKKATEVKTKKDA</sequence>
<dbReference type="InterPro" id="IPR012340">
    <property type="entry name" value="NA-bd_OB-fold"/>
</dbReference>
<reference evidence="3" key="2">
    <citation type="submission" date="2022-01" db="EMBL/GenBank/DDBJ databases">
        <authorList>
            <person name="Yamashiro T."/>
            <person name="Shiraishi A."/>
            <person name="Satake H."/>
            <person name="Nakayama K."/>
        </authorList>
    </citation>
    <scope>NUCLEOTIDE SEQUENCE</scope>
</reference>
<organism evidence="3 4">
    <name type="scientific">Tanacetum coccineum</name>
    <dbReference type="NCBI Taxonomy" id="301880"/>
    <lineage>
        <taxon>Eukaryota</taxon>
        <taxon>Viridiplantae</taxon>
        <taxon>Streptophyta</taxon>
        <taxon>Embryophyta</taxon>
        <taxon>Tracheophyta</taxon>
        <taxon>Spermatophyta</taxon>
        <taxon>Magnoliopsida</taxon>
        <taxon>eudicotyledons</taxon>
        <taxon>Gunneridae</taxon>
        <taxon>Pentapetalae</taxon>
        <taxon>asterids</taxon>
        <taxon>campanulids</taxon>
        <taxon>Asterales</taxon>
        <taxon>Asteraceae</taxon>
        <taxon>Asteroideae</taxon>
        <taxon>Anthemideae</taxon>
        <taxon>Anthemidinae</taxon>
        <taxon>Tanacetum</taxon>
    </lineage>
</organism>
<dbReference type="PANTHER" id="PTHR47165">
    <property type="entry name" value="OS03G0429900 PROTEIN"/>
    <property type="match status" value="1"/>
</dbReference>
<feature type="domain" description="Replication factor A C-terminal" evidence="2">
    <location>
        <begin position="231"/>
        <end position="329"/>
    </location>
</feature>
<keyword evidence="4" id="KW-1185">Reference proteome</keyword>
<dbReference type="GO" id="GO:0003677">
    <property type="term" value="F:DNA binding"/>
    <property type="evidence" value="ECO:0007669"/>
    <property type="project" value="UniProtKB-KW"/>
</dbReference>
<proteinExistence type="predicted"/>
<dbReference type="Pfam" id="PF08646">
    <property type="entry name" value="Rep_fac-A_C"/>
    <property type="match status" value="1"/>
</dbReference>
<dbReference type="EMBL" id="BQNB010017831">
    <property type="protein sequence ID" value="GJT67701.1"/>
    <property type="molecule type" value="Genomic_DNA"/>
</dbReference>
<dbReference type="Proteomes" id="UP001151760">
    <property type="component" value="Unassembled WGS sequence"/>
</dbReference>
<accession>A0ABQ5FWE1</accession>
<comment type="caution">
    <text evidence="3">The sequence shown here is derived from an EMBL/GenBank/DDBJ whole genome shotgun (WGS) entry which is preliminary data.</text>
</comment>